<feature type="region of interest" description="Disordered" evidence="1">
    <location>
        <begin position="1"/>
        <end position="20"/>
    </location>
</feature>
<dbReference type="AlphaFoldDB" id="A0AA40FKA4"/>
<name>A0AA40FKA4_9HYME</name>
<gene>
    <name evidence="2" type="ORF">K0M31_012587</name>
</gene>
<evidence type="ECO:0000256" key="1">
    <source>
        <dbReference type="SAM" id="MobiDB-lite"/>
    </source>
</evidence>
<evidence type="ECO:0000313" key="3">
    <source>
        <dbReference type="Proteomes" id="UP001177670"/>
    </source>
</evidence>
<sequence length="148" mass="17898">MFEGKRGRETENKKYEGKGGYLRRNELSGLGLDQERRQRRKSKEIIENLRKRDIKRQKQAQYEKIQRSRHNERYKSITTVGILEYLSKTGNGESQQLIAQTRCRNMERWNRYWEEEERRKCDICEGTPGTMEHLRECRKVDRKIGIEC</sequence>
<keyword evidence="3" id="KW-1185">Reference proteome</keyword>
<reference evidence="2" key="1">
    <citation type="submission" date="2021-10" db="EMBL/GenBank/DDBJ databases">
        <title>Melipona bicolor Genome sequencing and assembly.</title>
        <authorList>
            <person name="Araujo N.S."/>
            <person name="Arias M.C."/>
        </authorList>
    </citation>
    <scope>NUCLEOTIDE SEQUENCE</scope>
    <source>
        <strain evidence="2">USP_2M_L1-L4_2017</strain>
        <tissue evidence="2">Whole body</tissue>
    </source>
</reference>
<feature type="compositionally biased region" description="Basic and acidic residues" evidence="1">
    <location>
        <begin position="1"/>
        <end position="17"/>
    </location>
</feature>
<dbReference type="Proteomes" id="UP001177670">
    <property type="component" value="Unassembled WGS sequence"/>
</dbReference>
<accession>A0AA40FKA4</accession>
<dbReference type="EMBL" id="JAHYIQ010000032">
    <property type="protein sequence ID" value="KAK1120220.1"/>
    <property type="molecule type" value="Genomic_DNA"/>
</dbReference>
<protein>
    <submittedName>
        <fullName evidence="2">Uncharacterized protein</fullName>
    </submittedName>
</protein>
<comment type="caution">
    <text evidence="2">The sequence shown here is derived from an EMBL/GenBank/DDBJ whole genome shotgun (WGS) entry which is preliminary data.</text>
</comment>
<organism evidence="2 3">
    <name type="scientific">Melipona bicolor</name>
    <dbReference type="NCBI Taxonomy" id="60889"/>
    <lineage>
        <taxon>Eukaryota</taxon>
        <taxon>Metazoa</taxon>
        <taxon>Ecdysozoa</taxon>
        <taxon>Arthropoda</taxon>
        <taxon>Hexapoda</taxon>
        <taxon>Insecta</taxon>
        <taxon>Pterygota</taxon>
        <taxon>Neoptera</taxon>
        <taxon>Endopterygota</taxon>
        <taxon>Hymenoptera</taxon>
        <taxon>Apocrita</taxon>
        <taxon>Aculeata</taxon>
        <taxon>Apoidea</taxon>
        <taxon>Anthophila</taxon>
        <taxon>Apidae</taxon>
        <taxon>Melipona</taxon>
    </lineage>
</organism>
<evidence type="ECO:0000313" key="2">
    <source>
        <dbReference type="EMBL" id="KAK1120220.1"/>
    </source>
</evidence>
<proteinExistence type="predicted"/>